<dbReference type="Gene3D" id="3.30.160.20">
    <property type="match status" value="1"/>
</dbReference>
<dbReference type="SUPFAM" id="SSF110916">
    <property type="entry name" value="Peptidyl-tRNA hydrolase domain-like"/>
    <property type="match status" value="1"/>
</dbReference>
<dbReference type="InterPro" id="IPR052104">
    <property type="entry name" value="Mito_Release_Factor_mL62"/>
</dbReference>
<dbReference type="STRING" id="1284197.S7ZYT9"/>
<protein>
    <recommendedName>
        <fullName evidence="2">Prokaryotic-type class I peptide chain release factors domain-containing protein</fullName>
    </recommendedName>
</protein>
<dbReference type="PANTHER" id="PTHR11075:SF54">
    <property type="entry name" value="LARGE RIBOSOMAL SUBUNIT PROTEIN ML62"/>
    <property type="match status" value="1"/>
</dbReference>
<dbReference type="PANTHER" id="PTHR11075">
    <property type="entry name" value="PEPTIDE CHAIN RELEASE FACTOR"/>
    <property type="match status" value="1"/>
</dbReference>
<organism evidence="3 4">
    <name type="scientific">Dactylellina haptotyla (strain CBS 200.50)</name>
    <name type="common">Nematode-trapping fungus</name>
    <name type="synonym">Monacrosporium haptotylum</name>
    <dbReference type="NCBI Taxonomy" id="1284197"/>
    <lineage>
        <taxon>Eukaryota</taxon>
        <taxon>Fungi</taxon>
        <taxon>Dikarya</taxon>
        <taxon>Ascomycota</taxon>
        <taxon>Pezizomycotina</taxon>
        <taxon>Orbiliomycetes</taxon>
        <taxon>Orbiliales</taxon>
        <taxon>Orbiliaceae</taxon>
        <taxon>Dactylellina</taxon>
    </lineage>
</organism>
<feature type="region of interest" description="Disordered" evidence="1">
    <location>
        <begin position="176"/>
        <end position="203"/>
    </location>
</feature>
<evidence type="ECO:0000256" key="1">
    <source>
        <dbReference type="SAM" id="MobiDB-lite"/>
    </source>
</evidence>
<accession>S7ZYT9</accession>
<evidence type="ECO:0000259" key="2">
    <source>
        <dbReference type="Pfam" id="PF00472"/>
    </source>
</evidence>
<proteinExistence type="predicted"/>
<dbReference type="HOGENOM" id="CLU_089470_0_1_1"/>
<dbReference type="Pfam" id="PF00472">
    <property type="entry name" value="RF-1"/>
    <property type="match status" value="1"/>
</dbReference>
<keyword evidence="4" id="KW-1185">Reference proteome</keyword>
<dbReference type="EMBL" id="AQGS01001006">
    <property type="protein sequence ID" value="EPS35890.1"/>
    <property type="molecule type" value="Genomic_DNA"/>
</dbReference>
<evidence type="ECO:0000313" key="3">
    <source>
        <dbReference type="EMBL" id="EPS35890.1"/>
    </source>
</evidence>
<dbReference type="OrthoDB" id="270639at2759"/>
<sequence>MRVSHMGSLIPRPITYPVCRQPRLLVTPVASRKRSFLTPENQDPAAAKELEEARLWLADFVKYRARLPRGIGTVTASRSSGPGGQNVNKSNSKATLRVHLEKLKPFVHPMFLNAIKQKGTNLANDGTEIVIQSEKTRSLRDNTNDCWAKMYRFITSAVILSKETSHEQRNRVQKLDAAFREKRLKEKDKQSSKKSDRRSKGDE</sequence>
<dbReference type="InterPro" id="IPR000352">
    <property type="entry name" value="Pep_chain_release_fac_I"/>
</dbReference>
<name>S7ZYT9_DACHA</name>
<dbReference type="OMA" id="GGQNVNC"/>
<dbReference type="AlphaFoldDB" id="S7ZYT9"/>
<dbReference type="GO" id="GO:0004045">
    <property type="term" value="F:peptidyl-tRNA hydrolase activity"/>
    <property type="evidence" value="ECO:0007669"/>
    <property type="project" value="TreeGrafter"/>
</dbReference>
<gene>
    <name evidence="3" type="ORF">H072_10662</name>
</gene>
<dbReference type="eggNOG" id="KOG3429">
    <property type="taxonomic scope" value="Eukaryota"/>
</dbReference>
<dbReference type="Proteomes" id="UP000015100">
    <property type="component" value="Unassembled WGS sequence"/>
</dbReference>
<reference evidence="3 4" key="1">
    <citation type="journal article" date="2013" name="PLoS Genet.">
        <title>Genomic mechanisms accounting for the adaptation to parasitism in nematode-trapping fungi.</title>
        <authorList>
            <person name="Meerupati T."/>
            <person name="Andersson K.M."/>
            <person name="Friman E."/>
            <person name="Kumar D."/>
            <person name="Tunlid A."/>
            <person name="Ahren D."/>
        </authorList>
    </citation>
    <scope>NUCLEOTIDE SEQUENCE [LARGE SCALE GENOMIC DNA]</scope>
    <source>
        <strain evidence="3 4">CBS 200.50</strain>
    </source>
</reference>
<feature type="domain" description="Prokaryotic-type class I peptide chain release factors" evidence="2">
    <location>
        <begin position="74"/>
        <end position="197"/>
    </location>
</feature>
<dbReference type="GO" id="GO:0016150">
    <property type="term" value="F:translation release factor activity, codon nonspecific"/>
    <property type="evidence" value="ECO:0007669"/>
    <property type="project" value="TreeGrafter"/>
</dbReference>
<dbReference type="GO" id="GO:0070126">
    <property type="term" value="P:mitochondrial translational termination"/>
    <property type="evidence" value="ECO:0007669"/>
    <property type="project" value="TreeGrafter"/>
</dbReference>
<evidence type="ECO:0000313" key="4">
    <source>
        <dbReference type="Proteomes" id="UP000015100"/>
    </source>
</evidence>
<dbReference type="GO" id="GO:0005762">
    <property type="term" value="C:mitochondrial large ribosomal subunit"/>
    <property type="evidence" value="ECO:0007669"/>
    <property type="project" value="TreeGrafter"/>
</dbReference>
<comment type="caution">
    <text evidence="3">The sequence shown here is derived from an EMBL/GenBank/DDBJ whole genome shotgun (WGS) entry which is preliminary data.</text>
</comment>
<reference evidence="4" key="2">
    <citation type="submission" date="2013-04" db="EMBL/GenBank/DDBJ databases">
        <title>Genomic mechanisms accounting for the adaptation to parasitism in nematode-trapping fungi.</title>
        <authorList>
            <person name="Ahren D.G."/>
        </authorList>
    </citation>
    <scope>NUCLEOTIDE SEQUENCE [LARGE SCALE GENOMIC DNA]</scope>
    <source>
        <strain evidence="4">CBS 200.50</strain>
    </source>
</reference>